<name>A0ABT7M7V8_9PSEU</name>
<dbReference type="PROSITE" id="PS00217">
    <property type="entry name" value="SUGAR_TRANSPORT_2"/>
    <property type="match status" value="1"/>
</dbReference>
<feature type="transmembrane region" description="Helical" evidence="9">
    <location>
        <begin position="354"/>
        <end position="373"/>
    </location>
</feature>
<proteinExistence type="predicted"/>
<feature type="transmembrane region" description="Helical" evidence="9">
    <location>
        <begin position="422"/>
        <end position="440"/>
    </location>
</feature>
<evidence type="ECO:0000313" key="12">
    <source>
        <dbReference type="Proteomes" id="UP001231924"/>
    </source>
</evidence>
<keyword evidence="7 9" id="KW-0472">Membrane</keyword>
<evidence type="ECO:0000313" key="11">
    <source>
        <dbReference type="EMBL" id="MDL5156759.1"/>
    </source>
</evidence>
<feature type="transmembrane region" description="Helical" evidence="9">
    <location>
        <begin position="330"/>
        <end position="348"/>
    </location>
</feature>
<keyword evidence="2" id="KW-0813">Transport</keyword>
<evidence type="ECO:0000256" key="7">
    <source>
        <dbReference type="ARBA" id="ARBA00023136"/>
    </source>
</evidence>
<evidence type="ECO:0000256" key="2">
    <source>
        <dbReference type="ARBA" id="ARBA00022448"/>
    </source>
</evidence>
<protein>
    <submittedName>
        <fullName evidence="11">MFS transporter</fullName>
    </submittedName>
</protein>
<dbReference type="PROSITE" id="PS00216">
    <property type="entry name" value="SUGAR_TRANSPORT_1"/>
    <property type="match status" value="1"/>
</dbReference>
<feature type="transmembrane region" description="Helical" evidence="9">
    <location>
        <begin position="64"/>
        <end position="87"/>
    </location>
</feature>
<dbReference type="Gene3D" id="1.20.1250.20">
    <property type="entry name" value="MFS general substrate transporter like domains"/>
    <property type="match status" value="2"/>
</dbReference>
<dbReference type="InterPro" id="IPR051084">
    <property type="entry name" value="H+-coupled_symporters"/>
</dbReference>
<evidence type="ECO:0000256" key="8">
    <source>
        <dbReference type="SAM" id="MobiDB-lite"/>
    </source>
</evidence>
<keyword evidence="4 9" id="KW-0812">Transmembrane</keyword>
<feature type="transmembrane region" description="Helical" evidence="9">
    <location>
        <begin position="99"/>
        <end position="117"/>
    </location>
</feature>
<keyword evidence="5" id="KW-0769">Symport</keyword>
<dbReference type="InterPro" id="IPR005829">
    <property type="entry name" value="Sugar_transporter_CS"/>
</dbReference>
<evidence type="ECO:0000256" key="5">
    <source>
        <dbReference type="ARBA" id="ARBA00022847"/>
    </source>
</evidence>
<evidence type="ECO:0000259" key="10">
    <source>
        <dbReference type="PROSITE" id="PS50850"/>
    </source>
</evidence>
<dbReference type="Pfam" id="PF00083">
    <property type="entry name" value="Sugar_tr"/>
    <property type="match status" value="2"/>
</dbReference>
<dbReference type="InterPro" id="IPR020846">
    <property type="entry name" value="MFS_dom"/>
</dbReference>
<feature type="transmembrane region" description="Helical" evidence="9">
    <location>
        <begin position="254"/>
        <end position="275"/>
    </location>
</feature>
<accession>A0ABT7M7V8</accession>
<evidence type="ECO:0000256" key="6">
    <source>
        <dbReference type="ARBA" id="ARBA00022989"/>
    </source>
</evidence>
<dbReference type="Proteomes" id="UP001231924">
    <property type="component" value="Unassembled WGS sequence"/>
</dbReference>
<comment type="caution">
    <text evidence="11">The sequence shown here is derived from an EMBL/GenBank/DDBJ whole genome shotgun (WGS) entry which is preliminary data.</text>
</comment>
<dbReference type="InterPro" id="IPR005828">
    <property type="entry name" value="MFS_sugar_transport-like"/>
</dbReference>
<feature type="transmembrane region" description="Helical" evidence="9">
    <location>
        <begin position="123"/>
        <end position="143"/>
    </location>
</feature>
<keyword evidence="6 9" id="KW-1133">Transmembrane helix</keyword>
<dbReference type="RefSeq" id="WP_286053107.1">
    <property type="nucleotide sequence ID" value="NZ_JASVWF010000002.1"/>
</dbReference>
<keyword evidence="12" id="KW-1185">Reference proteome</keyword>
<feature type="domain" description="Major facilitator superfamily (MFS) profile" evidence="10">
    <location>
        <begin position="27"/>
        <end position="449"/>
    </location>
</feature>
<dbReference type="EMBL" id="JASVWF010000002">
    <property type="protein sequence ID" value="MDL5156759.1"/>
    <property type="molecule type" value="Genomic_DNA"/>
</dbReference>
<reference evidence="11 12" key="1">
    <citation type="submission" date="2023-06" db="EMBL/GenBank/DDBJ databases">
        <title>Actinomycetospora Odt1-22.</title>
        <authorList>
            <person name="Supong K."/>
        </authorList>
    </citation>
    <scope>NUCLEOTIDE SEQUENCE [LARGE SCALE GENOMIC DNA]</scope>
    <source>
        <strain evidence="11 12">Odt1-22</strain>
    </source>
</reference>
<feature type="region of interest" description="Disordered" evidence="8">
    <location>
        <begin position="448"/>
        <end position="475"/>
    </location>
</feature>
<evidence type="ECO:0000256" key="4">
    <source>
        <dbReference type="ARBA" id="ARBA00022692"/>
    </source>
</evidence>
<gene>
    <name evidence="11" type="ORF">QRT03_12385</name>
</gene>
<dbReference type="PANTHER" id="PTHR43528">
    <property type="entry name" value="ALPHA-KETOGLUTARATE PERMEASE"/>
    <property type="match status" value="1"/>
</dbReference>
<sequence length="475" mass="50534">MTDTAEAGAGGTPPDITVTDDATMRRAVGAAAVGNITEWFDFGVYAYLVTTIENNFFPPDNPTLAQLGTFLGFAVSFLVRPLGGLFFGPLGDKIGRTKVLSITVIMMAVGTFLLGFIPPYSAIGIWAPILLILCRVVQGFSTGGEYAGAMTFIAEYAPDRRRGFFGSFLECGTFIGYALGATVATVIPLVSTPEFASTWAWRIPFFIALPLGIVGVYLRVKLEETPAFQTLLNESEEREGQQAGEGIKKLFVRYWPAMLTAGGLVVAWNITNYMLTSYMPTFLEDNVTAVGGQAIDTTTSQVIQIVILWIGVFIIPALGMLSDRVGRKPLLITGCIALVVLAFPMLYILQLGNVLAVTVGLAVMGLILVLFAATCPSTLPAQFPTEIRYGGLSISFNIFVSAFAGTTSLIMTGLVLGTGWGYWPAVYLIFAGLVGVLALLKLKDPAGRPLPGSNPSVSTPEEARELAASGTAARG</sequence>
<feature type="transmembrane region" description="Helical" evidence="9">
    <location>
        <begin position="394"/>
        <end position="416"/>
    </location>
</feature>
<dbReference type="PANTHER" id="PTHR43528:SF1">
    <property type="entry name" value="ALPHA-KETOGLUTARATE PERMEASE"/>
    <property type="match status" value="1"/>
</dbReference>
<dbReference type="PROSITE" id="PS50850">
    <property type="entry name" value="MFS"/>
    <property type="match status" value="1"/>
</dbReference>
<evidence type="ECO:0000256" key="9">
    <source>
        <dbReference type="SAM" id="Phobius"/>
    </source>
</evidence>
<comment type="subcellular location">
    <subcellularLocation>
        <location evidence="1">Cell membrane</location>
        <topology evidence="1">Multi-pass membrane protein</topology>
    </subcellularLocation>
</comment>
<evidence type="ECO:0000256" key="1">
    <source>
        <dbReference type="ARBA" id="ARBA00004651"/>
    </source>
</evidence>
<evidence type="ECO:0000256" key="3">
    <source>
        <dbReference type="ARBA" id="ARBA00022475"/>
    </source>
</evidence>
<feature type="transmembrane region" description="Helical" evidence="9">
    <location>
        <begin position="199"/>
        <end position="218"/>
    </location>
</feature>
<feature type="transmembrane region" description="Helical" evidence="9">
    <location>
        <begin position="302"/>
        <end position="321"/>
    </location>
</feature>
<dbReference type="InterPro" id="IPR036259">
    <property type="entry name" value="MFS_trans_sf"/>
</dbReference>
<dbReference type="SUPFAM" id="SSF103473">
    <property type="entry name" value="MFS general substrate transporter"/>
    <property type="match status" value="1"/>
</dbReference>
<keyword evidence="3" id="KW-1003">Cell membrane</keyword>
<organism evidence="11 12">
    <name type="scientific">Actinomycetospora termitidis</name>
    <dbReference type="NCBI Taxonomy" id="3053470"/>
    <lineage>
        <taxon>Bacteria</taxon>
        <taxon>Bacillati</taxon>
        <taxon>Actinomycetota</taxon>
        <taxon>Actinomycetes</taxon>
        <taxon>Pseudonocardiales</taxon>
        <taxon>Pseudonocardiaceae</taxon>
        <taxon>Actinomycetospora</taxon>
    </lineage>
</organism>
<feature type="transmembrane region" description="Helical" evidence="9">
    <location>
        <begin position="164"/>
        <end position="187"/>
    </location>
</feature>